<accession>A0A699Q5N9</accession>
<reference evidence="1" key="1">
    <citation type="journal article" date="2019" name="Sci. Rep.">
        <title>Draft genome of Tanacetum cinerariifolium, the natural source of mosquito coil.</title>
        <authorList>
            <person name="Yamashiro T."/>
            <person name="Shiraishi A."/>
            <person name="Satake H."/>
            <person name="Nakayama K."/>
        </authorList>
    </citation>
    <scope>NUCLEOTIDE SEQUENCE</scope>
</reference>
<sequence length="144" mass="16540">YLADGTLSRYKARFVANGSTQIEVLMLMRLLAQLLNQRKYAVETLERAHMVNCNPSRTPVDTESKLGDDGDLVCLYMHDSWEPYFSALKRILRYVRSTLDHRRLILGYCVFLGNNLLSWSPKCQLTLYRTSAEAEYRGVANVVT</sequence>
<dbReference type="AlphaFoldDB" id="A0A699Q5N9"/>
<dbReference type="EMBL" id="BKCJ010975639">
    <property type="protein sequence ID" value="GFC57950.1"/>
    <property type="molecule type" value="Genomic_DNA"/>
</dbReference>
<feature type="non-terminal residue" evidence="1">
    <location>
        <position position="144"/>
    </location>
</feature>
<organism evidence="1">
    <name type="scientific">Tanacetum cinerariifolium</name>
    <name type="common">Dalmatian daisy</name>
    <name type="synonym">Chrysanthemum cinerariifolium</name>
    <dbReference type="NCBI Taxonomy" id="118510"/>
    <lineage>
        <taxon>Eukaryota</taxon>
        <taxon>Viridiplantae</taxon>
        <taxon>Streptophyta</taxon>
        <taxon>Embryophyta</taxon>
        <taxon>Tracheophyta</taxon>
        <taxon>Spermatophyta</taxon>
        <taxon>Magnoliopsida</taxon>
        <taxon>eudicotyledons</taxon>
        <taxon>Gunneridae</taxon>
        <taxon>Pentapetalae</taxon>
        <taxon>asterids</taxon>
        <taxon>campanulids</taxon>
        <taxon>Asterales</taxon>
        <taxon>Asteraceae</taxon>
        <taxon>Asteroideae</taxon>
        <taxon>Anthemideae</taxon>
        <taxon>Anthemidinae</taxon>
        <taxon>Tanacetum</taxon>
    </lineage>
</organism>
<proteinExistence type="predicted"/>
<evidence type="ECO:0000313" key="1">
    <source>
        <dbReference type="EMBL" id="GFC57950.1"/>
    </source>
</evidence>
<feature type="non-terminal residue" evidence="1">
    <location>
        <position position="1"/>
    </location>
</feature>
<comment type="caution">
    <text evidence="1">The sequence shown here is derived from an EMBL/GenBank/DDBJ whole genome shotgun (WGS) entry which is preliminary data.</text>
</comment>
<protein>
    <submittedName>
        <fullName evidence="1">Uncharacterized protein</fullName>
    </submittedName>
</protein>
<gene>
    <name evidence="1" type="ORF">Tci_829920</name>
</gene>
<name>A0A699Q5N9_TANCI</name>